<accession>A0A0K2T256</accession>
<reference evidence="1" key="1">
    <citation type="submission" date="2014-05" db="EMBL/GenBank/DDBJ databases">
        <authorList>
            <person name="Chronopoulou M."/>
        </authorList>
    </citation>
    <scope>NUCLEOTIDE SEQUENCE</scope>
    <source>
        <tissue evidence="1">Whole organism</tissue>
    </source>
</reference>
<dbReference type="AlphaFoldDB" id="A0A0K2T256"/>
<evidence type="ECO:0000313" key="1">
    <source>
        <dbReference type="EMBL" id="CDW19526.1"/>
    </source>
</evidence>
<organism evidence="1">
    <name type="scientific">Lepeophtheirus salmonis</name>
    <name type="common">Salmon louse</name>
    <name type="synonym">Caligus salmonis</name>
    <dbReference type="NCBI Taxonomy" id="72036"/>
    <lineage>
        <taxon>Eukaryota</taxon>
        <taxon>Metazoa</taxon>
        <taxon>Ecdysozoa</taxon>
        <taxon>Arthropoda</taxon>
        <taxon>Crustacea</taxon>
        <taxon>Multicrustacea</taxon>
        <taxon>Hexanauplia</taxon>
        <taxon>Copepoda</taxon>
        <taxon>Siphonostomatoida</taxon>
        <taxon>Caligidae</taxon>
        <taxon>Lepeophtheirus</taxon>
    </lineage>
</organism>
<sequence>MFNWFRLSCQEFFYYILLDYDILQNYKTKVINSQGFFRYLEEKISYIYIFFNKFEKL</sequence>
<protein>
    <submittedName>
        <fullName evidence="1">Uncharacterized protein</fullName>
    </submittedName>
</protein>
<dbReference type="EMBL" id="HACA01002165">
    <property type="protein sequence ID" value="CDW19526.1"/>
    <property type="molecule type" value="Transcribed_RNA"/>
</dbReference>
<proteinExistence type="predicted"/>
<name>A0A0K2T256_LEPSM</name>